<evidence type="ECO:0000313" key="4">
    <source>
        <dbReference type="Proteomes" id="UP000078544"/>
    </source>
</evidence>
<dbReference type="SUPFAM" id="SSF81296">
    <property type="entry name" value="E set domains"/>
    <property type="match status" value="1"/>
</dbReference>
<dbReference type="Gene3D" id="2.60.40.770">
    <property type="match status" value="1"/>
</dbReference>
<dbReference type="InterPro" id="IPR014756">
    <property type="entry name" value="Ig_E-set"/>
</dbReference>
<protein>
    <recommendedName>
        <fullName evidence="1">Phosphatidylglycerol/phosphatidylinositol transfer protein</fullName>
    </recommendedName>
</protein>
<sequence length="85" mass="9120">MPFESAAVKLTASLGRRIVDFPLRPAEACGTWGLICPSATGTQQTLKISIPVDASIPRVRAGVELQLVANTHDILICETFDVEIV</sequence>
<evidence type="ECO:0000313" key="3">
    <source>
        <dbReference type="EMBL" id="KZZ95417.1"/>
    </source>
</evidence>
<dbReference type="STRING" id="1081109.A0A168BKI8"/>
<proteinExistence type="predicted"/>
<name>A0A168BKI8_9HYPO</name>
<dbReference type="InterPro" id="IPR003172">
    <property type="entry name" value="ML_dom"/>
</dbReference>
<keyword evidence="4" id="KW-1185">Reference proteome</keyword>
<gene>
    <name evidence="3" type="ORF">AAL_04648</name>
</gene>
<evidence type="ECO:0000259" key="2">
    <source>
        <dbReference type="Pfam" id="PF02221"/>
    </source>
</evidence>
<dbReference type="OrthoDB" id="4937502at2759"/>
<dbReference type="AlphaFoldDB" id="A0A168BKI8"/>
<dbReference type="Pfam" id="PF02221">
    <property type="entry name" value="E1_DerP2_DerF2"/>
    <property type="match status" value="1"/>
</dbReference>
<evidence type="ECO:0000256" key="1">
    <source>
        <dbReference type="ARBA" id="ARBA00016056"/>
    </source>
</evidence>
<comment type="caution">
    <text evidence="3">The sequence shown here is derived from an EMBL/GenBank/DDBJ whole genome shotgun (WGS) entry which is preliminary data.</text>
</comment>
<feature type="domain" description="MD-2-related lipid-recognition" evidence="2">
    <location>
        <begin position="5"/>
        <end position="84"/>
    </location>
</feature>
<dbReference type="EMBL" id="AZGY01000009">
    <property type="protein sequence ID" value="KZZ95417.1"/>
    <property type="molecule type" value="Genomic_DNA"/>
</dbReference>
<organism evidence="3 4">
    <name type="scientific">Moelleriella libera RCEF 2490</name>
    <dbReference type="NCBI Taxonomy" id="1081109"/>
    <lineage>
        <taxon>Eukaryota</taxon>
        <taxon>Fungi</taxon>
        <taxon>Dikarya</taxon>
        <taxon>Ascomycota</taxon>
        <taxon>Pezizomycotina</taxon>
        <taxon>Sordariomycetes</taxon>
        <taxon>Hypocreomycetidae</taxon>
        <taxon>Hypocreales</taxon>
        <taxon>Clavicipitaceae</taxon>
        <taxon>Moelleriella</taxon>
    </lineage>
</organism>
<reference evidence="3 4" key="1">
    <citation type="journal article" date="2016" name="Genome Biol. Evol.">
        <title>Divergent and convergent evolution of fungal pathogenicity.</title>
        <authorList>
            <person name="Shang Y."/>
            <person name="Xiao G."/>
            <person name="Zheng P."/>
            <person name="Cen K."/>
            <person name="Zhan S."/>
            <person name="Wang C."/>
        </authorList>
    </citation>
    <scope>NUCLEOTIDE SEQUENCE [LARGE SCALE GENOMIC DNA]</scope>
    <source>
        <strain evidence="3 4">RCEF 2490</strain>
    </source>
</reference>
<accession>A0A168BKI8</accession>
<dbReference type="Proteomes" id="UP000078544">
    <property type="component" value="Unassembled WGS sequence"/>
</dbReference>